<evidence type="ECO:0000313" key="2">
    <source>
        <dbReference type="Proteomes" id="UP000318081"/>
    </source>
</evidence>
<evidence type="ECO:0000313" key="1">
    <source>
        <dbReference type="EMBL" id="QDV83707.1"/>
    </source>
</evidence>
<dbReference type="Proteomes" id="UP000318081">
    <property type="component" value="Chromosome"/>
</dbReference>
<reference evidence="1 2" key="1">
    <citation type="submission" date="2019-02" db="EMBL/GenBank/DDBJ databases">
        <title>Deep-cultivation of Planctomycetes and their phenomic and genomic characterization uncovers novel biology.</title>
        <authorList>
            <person name="Wiegand S."/>
            <person name="Jogler M."/>
            <person name="Boedeker C."/>
            <person name="Pinto D."/>
            <person name="Vollmers J."/>
            <person name="Rivas-Marin E."/>
            <person name="Kohn T."/>
            <person name="Peeters S.H."/>
            <person name="Heuer A."/>
            <person name="Rast P."/>
            <person name="Oberbeckmann S."/>
            <person name="Bunk B."/>
            <person name="Jeske O."/>
            <person name="Meyerdierks A."/>
            <person name="Storesund J.E."/>
            <person name="Kallscheuer N."/>
            <person name="Luecker S."/>
            <person name="Lage O.M."/>
            <person name="Pohl T."/>
            <person name="Merkel B.J."/>
            <person name="Hornburger P."/>
            <person name="Mueller R.-W."/>
            <person name="Bruemmer F."/>
            <person name="Labrenz M."/>
            <person name="Spormann A.M."/>
            <person name="Op den Camp H."/>
            <person name="Overmann J."/>
            <person name="Amann R."/>
            <person name="Jetten M.S.M."/>
            <person name="Mascher T."/>
            <person name="Medema M.H."/>
            <person name="Devos D.P."/>
            <person name="Kaster A.-K."/>
            <person name="Ovreas L."/>
            <person name="Rohde M."/>
            <person name="Galperin M.Y."/>
            <person name="Jogler C."/>
        </authorList>
    </citation>
    <scope>NUCLEOTIDE SEQUENCE [LARGE SCALE GENOMIC DNA]</scope>
    <source>
        <strain evidence="1 2">TBK1r</strain>
    </source>
</reference>
<protein>
    <recommendedName>
        <fullName evidence="3">DUF932 domain-containing protein</fullName>
    </recommendedName>
</protein>
<accession>A0ABX5XNY7</accession>
<dbReference type="Pfam" id="PF06067">
    <property type="entry name" value="DUF932"/>
    <property type="match status" value="1"/>
</dbReference>
<evidence type="ECO:0008006" key="3">
    <source>
        <dbReference type="Google" id="ProtNLM"/>
    </source>
</evidence>
<sequence length="339" mass="38425">MATLKKAHDELFRRTPDEAYQSFDEMYEHCSKQRLQSEDIWERPQDLTLTHDMTVCAGDGDELYLNDWSFSQMCRMAGVSKETVNRLSHRTASKVFKETLPRADKPLQVLTTGTDIRSIHGVAYTRLWNADLLDVVKEFASDFTPPQTAMDDTSTGLYCGEQDLFAFMIDPTGWAEIDGQAFAPGFFVWNSEVGKRSLGIQTFWFQKVCQNHIVWDATEVVDFSRKHTANVRDGLDEIRSILERLVARRDERRDSFATVMKKAMTERLGDDADEVTKVLSAEKIPRGLIKDAMEIARTQGGFTIFALVDALTKLSQKVNYAGDRTELDSRIGQLLALAA</sequence>
<dbReference type="InterPro" id="IPR026325">
    <property type="entry name" value="DUF932"/>
</dbReference>
<keyword evidence="2" id="KW-1185">Reference proteome</keyword>
<dbReference type="EMBL" id="CP036432">
    <property type="protein sequence ID" value="QDV83707.1"/>
    <property type="molecule type" value="Genomic_DNA"/>
</dbReference>
<proteinExistence type="predicted"/>
<dbReference type="RefSeq" id="WP_145210903.1">
    <property type="nucleotide sequence ID" value="NZ_CP036432.1"/>
</dbReference>
<name>A0ABX5XNY7_9BACT</name>
<organism evidence="1 2">
    <name type="scientific">Stieleria magnilauensis</name>
    <dbReference type="NCBI Taxonomy" id="2527963"/>
    <lineage>
        <taxon>Bacteria</taxon>
        <taxon>Pseudomonadati</taxon>
        <taxon>Planctomycetota</taxon>
        <taxon>Planctomycetia</taxon>
        <taxon>Pirellulales</taxon>
        <taxon>Pirellulaceae</taxon>
        <taxon>Stieleria</taxon>
    </lineage>
</organism>
<gene>
    <name evidence="1" type="ORF">TBK1r_26490</name>
</gene>